<keyword evidence="3 7" id="KW-0762">Sugar transport</keyword>
<evidence type="ECO:0000256" key="1">
    <source>
        <dbReference type="ARBA" id="ARBA00022448"/>
    </source>
</evidence>
<organism evidence="7 8">
    <name type="scientific">Megamonas rupellensis</name>
    <dbReference type="NCBI Taxonomy" id="491921"/>
    <lineage>
        <taxon>Bacteria</taxon>
        <taxon>Bacillati</taxon>
        <taxon>Bacillota</taxon>
        <taxon>Negativicutes</taxon>
        <taxon>Selenomonadales</taxon>
        <taxon>Selenomonadaceae</taxon>
        <taxon>Megamonas</taxon>
    </lineage>
</organism>
<dbReference type="PROSITE" id="PS51094">
    <property type="entry name" value="PTS_EIIA_TYPE_2"/>
    <property type="match status" value="1"/>
</dbReference>
<keyword evidence="4" id="KW-0808">Transferase</keyword>
<protein>
    <submittedName>
        <fullName evidence="7">PTS sugar transporter subunit IIA</fullName>
    </submittedName>
</protein>
<gene>
    <name evidence="7" type="ORF">DWZ11_11500</name>
</gene>
<evidence type="ECO:0000313" key="7">
    <source>
        <dbReference type="EMBL" id="RGQ02327.1"/>
    </source>
</evidence>
<dbReference type="Proteomes" id="UP000284662">
    <property type="component" value="Unassembled WGS sequence"/>
</dbReference>
<evidence type="ECO:0000256" key="4">
    <source>
        <dbReference type="ARBA" id="ARBA00022679"/>
    </source>
</evidence>
<dbReference type="GO" id="GO:0009401">
    <property type="term" value="P:phosphoenolpyruvate-dependent sugar phosphotransferase system"/>
    <property type="evidence" value="ECO:0007669"/>
    <property type="project" value="UniProtKB-KW"/>
</dbReference>
<proteinExistence type="predicted"/>
<keyword evidence="5" id="KW-0598">Phosphotransferase system</keyword>
<reference evidence="7 8" key="1">
    <citation type="submission" date="2018-08" db="EMBL/GenBank/DDBJ databases">
        <title>A genome reference for cultivated species of the human gut microbiota.</title>
        <authorList>
            <person name="Zou Y."/>
            <person name="Xue W."/>
            <person name="Luo G."/>
        </authorList>
    </citation>
    <scope>NUCLEOTIDE SEQUENCE [LARGE SCALE GENOMIC DNA]</scope>
    <source>
        <strain evidence="7 8">AF29-2</strain>
    </source>
</reference>
<dbReference type="PANTHER" id="PTHR47738">
    <property type="entry name" value="PTS SYSTEM FRUCTOSE-LIKE EIIA COMPONENT-RELATED"/>
    <property type="match status" value="1"/>
</dbReference>
<feature type="domain" description="PTS EIIA type-2" evidence="6">
    <location>
        <begin position="1"/>
        <end position="145"/>
    </location>
</feature>
<dbReference type="Pfam" id="PF00359">
    <property type="entry name" value="PTS_EIIA_2"/>
    <property type="match status" value="1"/>
</dbReference>
<dbReference type="EMBL" id="QRST01000043">
    <property type="protein sequence ID" value="RGQ02327.1"/>
    <property type="molecule type" value="Genomic_DNA"/>
</dbReference>
<dbReference type="InterPro" id="IPR002178">
    <property type="entry name" value="PTS_EIIA_type-2_dom"/>
</dbReference>
<accession>A0A411ZHN4</accession>
<name>A0A411ZHN4_9FIRM</name>
<dbReference type="InterPro" id="IPR004715">
    <property type="entry name" value="PTS_IIA_fruc"/>
</dbReference>
<dbReference type="Gene3D" id="3.40.930.10">
    <property type="entry name" value="Mannitol-specific EII, Chain A"/>
    <property type="match status" value="1"/>
</dbReference>
<sequence>MINEEMIFVDSDLQNKSDVISLISNTAKKLGLVLDEGVFIEKVFAREAEISTSVGCQVAIPHGKSDTVVEPFVAFMRTSNAFKWDENSDELVKLIFLIGVPAKDANKLHLKYIAEISKKLINDDFRENLLTLKTKEEIFNLLESINNNVNK</sequence>
<evidence type="ECO:0000259" key="6">
    <source>
        <dbReference type="PROSITE" id="PS51094"/>
    </source>
</evidence>
<dbReference type="GO" id="GO:0008982">
    <property type="term" value="F:protein-N(PI)-phosphohistidine-sugar phosphotransferase activity"/>
    <property type="evidence" value="ECO:0007669"/>
    <property type="project" value="InterPro"/>
</dbReference>
<evidence type="ECO:0000256" key="2">
    <source>
        <dbReference type="ARBA" id="ARBA00022553"/>
    </source>
</evidence>
<dbReference type="CDD" id="cd00211">
    <property type="entry name" value="PTS_IIA_fru"/>
    <property type="match status" value="1"/>
</dbReference>
<dbReference type="NCBIfam" id="TIGR00848">
    <property type="entry name" value="fruA"/>
    <property type="match status" value="1"/>
</dbReference>
<dbReference type="InterPro" id="IPR051541">
    <property type="entry name" value="PTS_SugarTrans_NitroReg"/>
</dbReference>
<evidence type="ECO:0000256" key="3">
    <source>
        <dbReference type="ARBA" id="ARBA00022597"/>
    </source>
</evidence>
<keyword evidence="1" id="KW-0813">Transport</keyword>
<evidence type="ECO:0000313" key="8">
    <source>
        <dbReference type="Proteomes" id="UP000284662"/>
    </source>
</evidence>
<keyword evidence="2" id="KW-0597">Phosphoprotein</keyword>
<dbReference type="SUPFAM" id="SSF55804">
    <property type="entry name" value="Phoshotransferase/anion transport protein"/>
    <property type="match status" value="1"/>
</dbReference>
<comment type="caution">
    <text evidence="7">The sequence shown here is derived from an EMBL/GenBank/DDBJ whole genome shotgun (WGS) entry which is preliminary data.</text>
</comment>
<dbReference type="InterPro" id="IPR016152">
    <property type="entry name" value="PTrfase/Anion_transptr"/>
</dbReference>
<dbReference type="RefSeq" id="WP_117977132.1">
    <property type="nucleotide sequence ID" value="NZ_QRST01000043.1"/>
</dbReference>
<dbReference type="GO" id="GO:0016020">
    <property type="term" value="C:membrane"/>
    <property type="evidence" value="ECO:0007669"/>
    <property type="project" value="InterPro"/>
</dbReference>
<dbReference type="AlphaFoldDB" id="A0A411ZHN4"/>
<evidence type="ECO:0000256" key="5">
    <source>
        <dbReference type="ARBA" id="ARBA00022683"/>
    </source>
</evidence>
<dbReference type="PROSITE" id="PS00372">
    <property type="entry name" value="PTS_EIIA_TYPE_2_HIS"/>
    <property type="match status" value="1"/>
</dbReference>
<dbReference type="PANTHER" id="PTHR47738:SF2">
    <property type="entry name" value="PTS SYSTEM FRUCTOSE-LIKE EIIA COMPONENT"/>
    <property type="match status" value="1"/>
</dbReference>